<dbReference type="InterPro" id="IPR024185">
    <property type="entry name" value="FTHF_cligase-like_sf"/>
</dbReference>
<feature type="region of interest" description="Disordered" evidence="1">
    <location>
        <begin position="62"/>
        <end position="92"/>
    </location>
</feature>
<dbReference type="Proteomes" id="UP000001307">
    <property type="component" value="Unassembled WGS sequence"/>
</dbReference>
<proteinExistence type="predicted"/>
<reference evidence="2 3" key="1">
    <citation type="journal article" date="2010" name="Science">
        <title>Plasticity of animal genome architecture unmasked by rapid evolution of a pelagic tunicate.</title>
        <authorList>
            <person name="Denoeud F."/>
            <person name="Henriet S."/>
            <person name="Mungpakdee S."/>
            <person name="Aury J.M."/>
            <person name="Da Silva C."/>
            <person name="Brinkmann H."/>
            <person name="Mikhaleva J."/>
            <person name="Olsen L.C."/>
            <person name="Jubin C."/>
            <person name="Canestro C."/>
            <person name="Bouquet J.M."/>
            <person name="Danks G."/>
            <person name="Poulain J."/>
            <person name="Campsteijn C."/>
            <person name="Adamski M."/>
            <person name="Cross I."/>
            <person name="Yadetie F."/>
            <person name="Muffato M."/>
            <person name="Louis A."/>
            <person name="Butcher S."/>
            <person name="Tsagkogeorga G."/>
            <person name="Konrad A."/>
            <person name="Singh S."/>
            <person name="Jensen M.F."/>
            <person name="Cong E.H."/>
            <person name="Eikeseth-Otteraa H."/>
            <person name="Noel B."/>
            <person name="Anthouard V."/>
            <person name="Porcel B.M."/>
            <person name="Kachouri-Lafond R."/>
            <person name="Nishino A."/>
            <person name="Ugolini M."/>
            <person name="Chourrout P."/>
            <person name="Nishida H."/>
            <person name="Aasland R."/>
            <person name="Huzurbazar S."/>
            <person name="Westhof E."/>
            <person name="Delsuc F."/>
            <person name="Lehrach H."/>
            <person name="Reinhardt R."/>
            <person name="Weissenbach J."/>
            <person name="Roy S.W."/>
            <person name="Artiguenave F."/>
            <person name="Postlethwait J.H."/>
            <person name="Manak J.R."/>
            <person name="Thompson E.M."/>
            <person name="Jaillon O."/>
            <person name="Du Pasquier L."/>
            <person name="Boudinot P."/>
            <person name="Liberles D.A."/>
            <person name="Volff J.N."/>
            <person name="Philippe H."/>
            <person name="Lenhard B."/>
            <person name="Roest Crollius H."/>
            <person name="Wincker P."/>
            <person name="Chourrout D."/>
        </authorList>
    </citation>
    <scope>NUCLEOTIDE SEQUENCE [LARGE SCALE GENOMIC DNA]</scope>
</reference>
<dbReference type="AlphaFoldDB" id="E4WV47"/>
<name>E4WV47_OIKDI</name>
<dbReference type="Gene3D" id="3.40.50.10420">
    <property type="entry name" value="NagB/RpiA/CoA transferase-like"/>
    <property type="match status" value="1"/>
</dbReference>
<dbReference type="Pfam" id="PF01812">
    <property type="entry name" value="5-FTHF_cyc-lig"/>
    <property type="match status" value="1"/>
</dbReference>
<evidence type="ECO:0000313" key="2">
    <source>
        <dbReference type="EMBL" id="CBY21729.1"/>
    </source>
</evidence>
<sequence length="398" mass="44460">MGDQVSERKMDLASWQENWVNSADFQFGLNELNSVVAREELLRIAAARLQESGAGYFQIEEEHQSDVSTAQKNAVPNASDEENAPKAGRQRPPKIEAEIAQLLPCVGETKETIRNEIWDQLDINNLVRFPRPCHGRIPNFQGHQRAANRLSKCKEYLEARTITVNENDAQEKVRYLSLWDRKVLLVPASLEEGLMWEIDGNDITDKKCKQAASKRGLASAQFGGDRPKRLRDLKGKHLDLVVIGSVCVCPRTGLRLGKGTGLTDLEWGMLYELGVVDEHTTVATTVHDLQVKPLPGYLKTENDVTVDIICTPTKTIRVRNRAPRATGINWHDLPEHFGQLPPVRDLRRAKQLKERRISEMNQSQSGSSASCSANGSLNGNDAVDVNNHEIDSICEGSR</sequence>
<evidence type="ECO:0000256" key="1">
    <source>
        <dbReference type="SAM" id="MobiDB-lite"/>
    </source>
</evidence>
<feature type="region of interest" description="Disordered" evidence="1">
    <location>
        <begin position="356"/>
        <end position="384"/>
    </location>
</feature>
<feature type="compositionally biased region" description="Polar residues" evidence="1">
    <location>
        <begin position="66"/>
        <end position="76"/>
    </location>
</feature>
<gene>
    <name evidence="2" type="ORF">GSOID_T00009504001</name>
</gene>
<keyword evidence="3" id="KW-1185">Reference proteome</keyword>
<dbReference type="PANTHER" id="PTHR13017:SF0">
    <property type="entry name" value="METHENYLTETRAHYDROFOLATE SYNTHASE DOMAIN-CONTAINING PROTEIN"/>
    <property type="match status" value="1"/>
</dbReference>
<feature type="compositionally biased region" description="Low complexity" evidence="1">
    <location>
        <begin position="361"/>
        <end position="376"/>
    </location>
</feature>
<dbReference type="SUPFAM" id="SSF100950">
    <property type="entry name" value="NagB/RpiA/CoA transferase-like"/>
    <property type="match status" value="1"/>
</dbReference>
<accession>E4WV47</accession>
<dbReference type="InterPro" id="IPR002698">
    <property type="entry name" value="FTHF_cligase"/>
</dbReference>
<protein>
    <recommendedName>
        <fullName evidence="4">5-formyltetrahydrofolate cyclo-ligase</fullName>
    </recommendedName>
</protein>
<evidence type="ECO:0000313" key="3">
    <source>
        <dbReference type="Proteomes" id="UP000001307"/>
    </source>
</evidence>
<evidence type="ECO:0008006" key="4">
    <source>
        <dbReference type="Google" id="ProtNLM"/>
    </source>
</evidence>
<dbReference type="EMBL" id="FN653017">
    <property type="protein sequence ID" value="CBY21729.1"/>
    <property type="molecule type" value="Genomic_DNA"/>
</dbReference>
<dbReference type="InParanoid" id="E4WV47"/>
<dbReference type="OrthoDB" id="433414at2759"/>
<organism evidence="2 3">
    <name type="scientific">Oikopleura dioica</name>
    <name type="common">Tunicate</name>
    <dbReference type="NCBI Taxonomy" id="34765"/>
    <lineage>
        <taxon>Eukaryota</taxon>
        <taxon>Metazoa</taxon>
        <taxon>Chordata</taxon>
        <taxon>Tunicata</taxon>
        <taxon>Appendicularia</taxon>
        <taxon>Copelata</taxon>
        <taxon>Oikopleuridae</taxon>
        <taxon>Oikopleura</taxon>
    </lineage>
</organism>
<dbReference type="PANTHER" id="PTHR13017">
    <property type="entry name" value="5-FORMYLTETRAHYDROFOLATE CYCLO-LIGASE-RELATED"/>
    <property type="match status" value="1"/>
</dbReference>
<dbReference type="InterPro" id="IPR037171">
    <property type="entry name" value="NagB/RpiA_transferase-like"/>
</dbReference>
<dbReference type="GO" id="GO:0005737">
    <property type="term" value="C:cytoplasm"/>
    <property type="evidence" value="ECO:0007669"/>
    <property type="project" value="TreeGrafter"/>
</dbReference>